<protein>
    <recommendedName>
        <fullName evidence="2">Dienelactone hydrolase domain-containing protein</fullName>
    </recommendedName>
</protein>
<feature type="domain" description="Dienelactone hydrolase" evidence="2">
    <location>
        <begin position="57"/>
        <end position="260"/>
    </location>
</feature>
<proteinExistence type="predicted"/>
<dbReference type="SUPFAM" id="SSF53474">
    <property type="entry name" value="alpha/beta-Hydrolases"/>
    <property type="match status" value="1"/>
</dbReference>
<evidence type="ECO:0000259" key="2">
    <source>
        <dbReference type="Pfam" id="PF01738"/>
    </source>
</evidence>
<name>A0A382I132_9ZZZZ</name>
<evidence type="ECO:0000256" key="1">
    <source>
        <dbReference type="ARBA" id="ARBA00022801"/>
    </source>
</evidence>
<dbReference type="InterPro" id="IPR029058">
    <property type="entry name" value="AB_hydrolase_fold"/>
</dbReference>
<dbReference type="Gene3D" id="3.40.50.1820">
    <property type="entry name" value="alpha/beta hydrolase"/>
    <property type="match status" value="1"/>
</dbReference>
<sequence length="301" mass="33354">MKNLSKMVLVFCSLMFFGVLWLQDANGVTYGDYKAAVADNHEVQIPGVPQGDGKDLGGRLYQPEGSGPFPALIALHGAGGIFPYQLWWAREISKKGFVVLFIDSYCTRGYLCVHDTDDNDPRRGKIMQAWQKVSPRQRVMDAVAGYRFLSQKSNVKNDQIGLIGWSWGGSSALFALKVARRLSLPNGGFKGTITFYPNLKHLKGNPQWTRTGPIGQPTLILYGKDDVLESVESYKELMAEENSALVSVVGYAGATRKFDELGKLRTKSHPSAGEFTKAFHSSSFEDAIKKVDEFLAKNFLK</sequence>
<accession>A0A382I132</accession>
<evidence type="ECO:0000313" key="3">
    <source>
        <dbReference type="EMBL" id="SVB93374.1"/>
    </source>
</evidence>
<dbReference type="PANTHER" id="PTHR22946">
    <property type="entry name" value="DIENELACTONE HYDROLASE DOMAIN-CONTAINING PROTEIN-RELATED"/>
    <property type="match status" value="1"/>
</dbReference>
<dbReference type="EMBL" id="UINC01064575">
    <property type="protein sequence ID" value="SVB93374.1"/>
    <property type="molecule type" value="Genomic_DNA"/>
</dbReference>
<organism evidence="3">
    <name type="scientific">marine metagenome</name>
    <dbReference type="NCBI Taxonomy" id="408172"/>
    <lineage>
        <taxon>unclassified sequences</taxon>
        <taxon>metagenomes</taxon>
        <taxon>ecological metagenomes</taxon>
    </lineage>
</organism>
<dbReference type="PANTHER" id="PTHR22946:SF9">
    <property type="entry name" value="POLYKETIDE TRANSFERASE AF380"/>
    <property type="match status" value="1"/>
</dbReference>
<dbReference type="InterPro" id="IPR050261">
    <property type="entry name" value="FrsA_esterase"/>
</dbReference>
<dbReference type="InterPro" id="IPR002925">
    <property type="entry name" value="Dienelactn_hydro"/>
</dbReference>
<dbReference type="Pfam" id="PF01738">
    <property type="entry name" value="DLH"/>
    <property type="match status" value="1"/>
</dbReference>
<gene>
    <name evidence="3" type="ORF">METZ01_LOCUS246228</name>
</gene>
<dbReference type="AlphaFoldDB" id="A0A382I132"/>
<dbReference type="GO" id="GO:0016788">
    <property type="term" value="F:hydrolase activity, acting on ester bonds"/>
    <property type="evidence" value="ECO:0007669"/>
    <property type="project" value="UniProtKB-ARBA"/>
</dbReference>
<keyword evidence="1" id="KW-0378">Hydrolase</keyword>
<reference evidence="3" key="1">
    <citation type="submission" date="2018-05" db="EMBL/GenBank/DDBJ databases">
        <authorList>
            <person name="Lanie J.A."/>
            <person name="Ng W.-L."/>
            <person name="Kazmierczak K.M."/>
            <person name="Andrzejewski T.M."/>
            <person name="Davidsen T.M."/>
            <person name="Wayne K.J."/>
            <person name="Tettelin H."/>
            <person name="Glass J.I."/>
            <person name="Rusch D."/>
            <person name="Podicherti R."/>
            <person name="Tsui H.-C.T."/>
            <person name="Winkler M.E."/>
        </authorList>
    </citation>
    <scope>NUCLEOTIDE SEQUENCE</scope>
</reference>